<evidence type="ECO:0000313" key="1">
    <source>
        <dbReference type="EMBL" id="MBA0754817.1"/>
    </source>
</evidence>
<protein>
    <submittedName>
        <fullName evidence="1">Uncharacterized protein</fullName>
    </submittedName>
</protein>
<dbReference type="EMBL" id="JABEZY010264419">
    <property type="protein sequence ID" value="MBA0754817.1"/>
    <property type="molecule type" value="Genomic_DNA"/>
</dbReference>
<organism evidence="1 2">
    <name type="scientific">Gossypium gossypioides</name>
    <name type="common">Mexican cotton</name>
    <name type="synonym">Selera gossypioides</name>
    <dbReference type="NCBI Taxonomy" id="34282"/>
    <lineage>
        <taxon>Eukaryota</taxon>
        <taxon>Viridiplantae</taxon>
        <taxon>Streptophyta</taxon>
        <taxon>Embryophyta</taxon>
        <taxon>Tracheophyta</taxon>
        <taxon>Spermatophyta</taxon>
        <taxon>Magnoliopsida</taxon>
        <taxon>eudicotyledons</taxon>
        <taxon>Gunneridae</taxon>
        <taxon>Pentapetalae</taxon>
        <taxon>rosids</taxon>
        <taxon>malvids</taxon>
        <taxon>Malvales</taxon>
        <taxon>Malvaceae</taxon>
        <taxon>Malvoideae</taxon>
        <taxon>Gossypium</taxon>
    </lineage>
</organism>
<evidence type="ECO:0000313" key="2">
    <source>
        <dbReference type="Proteomes" id="UP000593579"/>
    </source>
</evidence>
<accession>A0A7J9D277</accession>
<dbReference type="AlphaFoldDB" id="A0A7J9D277"/>
<gene>
    <name evidence="1" type="ORF">Gogos_000087</name>
</gene>
<name>A0A7J9D277_GOSGO</name>
<reference evidence="1 2" key="1">
    <citation type="journal article" date="2019" name="Genome Biol. Evol.">
        <title>Insights into the evolution of the New World diploid cottons (Gossypium, subgenus Houzingenia) based on genome sequencing.</title>
        <authorList>
            <person name="Grover C.E."/>
            <person name="Arick M.A. 2nd"/>
            <person name="Thrash A."/>
            <person name="Conover J.L."/>
            <person name="Sanders W.S."/>
            <person name="Peterson D.G."/>
            <person name="Frelichowski J.E."/>
            <person name="Scheffler J.A."/>
            <person name="Scheffler B.E."/>
            <person name="Wendel J.F."/>
        </authorList>
    </citation>
    <scope>NUCLEOTIDE SEQUENCE [LARGE SCALE GENOMIC DNA]</scope>
    <source>
        <strain evidence="1">5</strain>
        <tissue evidence="1">Leaf</tissue>
    </source>
</reference>
<proteinExistence type="predicted"/>
<keyword evidence="2" id="KW-1185">Reference proteome</keyword>
<dbReference type="Proteomes" id="UP000593579">
    <property type="component" value="Unassembled WGS sequence"/>
</dbReference>
<sequence>MVNKETYLKERITKAKEQ</sequence>
<comment type="caution">
    <text evidence="1">The sequence shown here is derived from an EMBL/GenBank/DDBJ whole genome shotgun (WGS) entry which is preliminary data.</text>
</comment>